<gene>
    <name evidence="3" type="ORF">SISNIDRAFT_550525</name>
</gene>
<name>A0A164TPC9_9AGAM</name>
<evidence type="ECO:0000256" key="2">
    <source>
        <dbReference type="SAM" id="MobiDB-lite"/>
    </source>
</evidence>
<feature type="region of interest" description="Disordered" evidence="2">
    <location>
        <begin position="95"/>
        <end position="311"/>
    </location>
</feature>
<sequence length="858" mass="94543">MSDAYGRHRESVEDIEEELMDIFLSHPDAELNEHEVPDIPSAAVPSILKTWAEQHGSEDLLSEDELNQFMELLTTHSIDRVQPALIMGIVAVRGNDSPRKELPDPPEEYHEHEGFHGEGHSRSASIESTGTSVGPPVPPKWSSPPESPFEAKNRQRSQPLNAPPSSWSGRRPVPASHVRRRSDADSTSGYALSDSESQPDVPNRRHSMRARAPSNPVSPSSPSFGLYSASPHNSRPPSRTQSQRDYYHGSHGTTSPDLESPGSLASSMQPLSLHFRRGSGHGSDDEDDRDSTARMGPLHPSMPSSLTHAQEEDLRRNIADLERRLTQSNQNLSRQEADFDSEVIRLQDRIDEQKAELVTLNREKHDLDAKERAGTQQIQKLEEEIAKVQRSLDNTKVQYANLQRQYQEQCAESEKYRNTLRVRDDDIKRAKDLNDRQAQDLTKLHADLKTAEESRSQLQAEVALLREAADSLELQKQENLLLKETIDRMRFELDELTNSSSAAAMGTAPGSQQTTLSKSLGAEFARSVRGADDNKKEDRAEDGDGESTEGEEEIQTIITRKRKVPGRANKANNTFEETTKEYSDAYTQHETSEFSASQEIQTEPQPAPEPIVQANPVPAVAERVMATSQIQTDDVEPMAVALNPSMMASTSSSSSKAILDVVPHVHEADLPPSYSESFQDGDDPSSVTDPKLRFRLTVAQETLRRWHQGSKIPVEPVPHGISAESLEAWLKLKQELGVDCSVIDKIIKASPIIPAAPNKSKLIKDKDARRSSISSRAIPVAAAAVGVAALIAILSQPSGVEYIMTMPGGPVHLDRPFWTALQNLPVAVGRGAPGSEATFDVFSRVLISSARAAAGQLR</sequence>
<feature type="compositionally biased region" description="Polar residues" evidence="2">
    <location>
        <begin position="230"/>
        <end position="244"/>
    </location>
</feature>
<dbReference type="OrthoDB" id="432685at2759"/>
<dbReference type="Proteomes" id="UP000076722">
    <property type="component" value="Unassembled WGS sequence"/>
</dbReference>
<feature type="coiled-coil region" evidence="1">
    <location>
        <begin position="311"/>
        <end position="475"/>
    </location>
</feature>
<keyword evidence="4" id="KW-1185">Reference proteome</keyword>
<feature type="compositionally biased region" description="Basic and acidic residues" evidence="2">
    <location>
        <begin position="96"/>
        <end position="121"/>
    </location>
</feature>
<keyword evidence="1" id="KW-0175">Coiled coil</keyword>
<protein>
    <submittedName>
        <fullName evidence="3">Uncharacterized protein</fullName>
    </submittedName>
</protein>
<feature type="compositionally biased region" description="Polar residues" evidence="2">
    <location>
        <begin position="588"/>
        <end position="604"/>
    </location>
</feature>
<feature type="compositionally biased region" description="Polar residues" evidence="2">
    <location>
        <begin position="122"/>
        <end position="131"/>
    </location>
</feature>
<evidence type="ECO:0000313" key="4">
    <source>
        <dbReference type="Proteomes" id="UP000076722"/>
    </source>
</evidence>
<evidence type="ECO:0000313" key="3">
    <source>
        <dbReference type="EMBL" id="KZS92535.1"/>
    </source>
</evidence>
<feature type="compositionally biased region" description="Basic and acidic residues" evidence="2">
    <location>
        <begin position="529"/>
        <end position="539"/>
    </location>
</feature>
<feature type="compositionally biased region" description="Polar residues" evidence="2">
    <location>
        <begin position="251"/>
        <end position="270"/>
    </location>
</feature>
<organism evidence="3 4">
    <name type="scientific">Sistotremastrum niveocremeum HHB9708</name>
    <dbReference type="NCBI Taxonomy" id="1314777"/>
    <lineage>
        <taxon>Eukaryota</taxon>
        <taxon>Fungi</taxon>
        <taxon>Dikarya</taxon>
        <taxon>Basidiomycota</taxon>
        <taxon>Agaricomycotina</taxon>
        <taxon>Agaricomycetes</taxon>
        <taxon>Sistotremastrales</taxon>
        <taxon>Sistotremastraceae</taxon>
        <taxon>Sertulicium</taxon>
        <taxon>Sertulicium niveocremeum</taxon>
    </lineage>
</organism>
<feature type="compositionally biased region" description="Low complexity" evidence="2">
    <location>
        <begin position="213"/>
        <end position="223"/>
    </location>
</feature>
<evidence type="ECO:0000256" key="1">
    <source>
        <dbReference type="SAM" id="Coils"/>
    </source>
</evidence>
<feature type="region of interest" description="Disordered" evidence="2">
    <location>
        <begin position="588"/>
        <end position="607"/>
    </location>
</feature>
<dbReference type="AlphaFoldDB" id="A0A164TPC9"/>
<dbReference type="EMBL" id="KV419410">
    <property type="protein sequence ID" value="KZS92535.1"/>
    <property type="molecule type" value="Genomic_DNA"/>
</dbReference>
<feature type="compositionally biased region" description="Polar residues" evidence="2">
    <location>
        <begin position="156"/>
        <end position="168"/>
    </location>
</feature>
<feature type="compositionally biased region" description="Pro residues" evidence="2">
    <location>
        <begin position="135"/>
        <end position="147"/>
    </location>
</feature>
<feature type="region of interest" description="Disordered" evidence="2">
    <location>
        <begin position="524"/>
        <end position="574"/>
    </location>
</feature>
<proteinExistence type="predicted"/>
<feature type="compositionally biased region" description="Acidic residues" evidence="2">
    <location>
        <begin position="540"/>
        <end position="554"/>
    </location>
</feature>
<reference evidence="3 4" key="1">
    <citation type="journal article" date="2016" name="Mol. Biol. Evol.">
        <title>Comparative Genomics of Early-Diverging Mushroom-Forming Fungi Provides Insights into the Origins of Lignocellulose Decay Capabilities.</title>
        <authorList>
            <person name="Nagy L.G."/>
            <person name="Riley R."/>
            <person name="Tritt A."/>
            <person name="Adam C."/>
            <person name="Daum C."/>
            <person name="Floudas D."/>
            <person name="Sun H."/>
            <person name="Yadav J.S."/>
            <person name="Pangilinan J."/>
            <person name="Larsson K.H."/>
            <person name="Matsuura K."/>
            <person name="Barry K."/>
            <person name="Labutti K."/>
            <person name="Kuo R."/>
            <person name="Ohm R.A."/>
            <person name="Bhattacharya S.S."/>
            <person name="Shirouzu T."/>
            <person name="Yoshinaga Y."/>
            <person name="Martin F.M."/>
            <person name="Grigoriev I.V."/>
            <person name="Hibbett D.S."/>
        </authorList>
    </citation>
    <scope>NUCLEOTIDE SEQUENCE [LARGE SCALE GENOMIC DNA]</scope>
    <source>
        <strain evidence="3 4">HHB9708</strain>
    </source>
</reference>
<feature type="compositionally biased region" description="Polar residues" evidence="2">
    <location>
        <begin position="185"/>
        <end position="200"/>
    </location>
</feature>
<accession>A0A164TPC9</accession>